<dbReference type="Proteomes" id="UP001430172">
    <property type="component" value="Unassembled WGS sequence"/>
</dbReference>
<sequence>MEQDMARLVAASLDSNADDEHDPEGQTIAWERSQLAALTDGVRTHLAELDDALARVAEGTYGTCAVCGEPIAEGRLEARPTARTCVQHAGAPVDRNS</sequence>
<feature type="domain" description="Zinc finger DksA/TraR C4-type" evidence="6">
    <location>
        <begin position="59"/>
        <end position="86"/>
    </location>
</feature>
<keyword evidence="1" id="KW-0479">Metal-binding</keyword>
<keyword evidence="3" id="KW-0862">Zinc</keyword>
<proteinExistence type="predicted"/>
<keyword evidence="2" id="KW-0863">Zinc-finger</keyword>
<name>A0ABS2CL12_9MICO</name>
<evidence type="ECO:0000256" key="3">
    <source>
        <dbReference type="ARBA" id="ARBA00022833"/>
    </source>
</evidence>
<dbReference type="Gene3D" id="1.20.120.910">
    <property type="entry name" value="DksA, coiled-coil domain"/>
    <property type="match status" value="1"/>
</dbReference>
<keyword evidence="8" id="KW-1185">Reference proteome</keyword>
<feature type="region of interest" description="Disordered" evidence="5">
    <location>
        <begin position="1"/>
        <end position="26"/>
    </location>
</feature>
<dbReference type="InterPro" id="IPR000962">
    <property type="entry name" value="Znf_DskA_TraR"/>
</dbReference>
<dbReference type="SUPFAM" id="SSF57716">
    <property type="entry name" value="Glucocorticoid receptor-like (DNA-binding domain)"/>
    <property type="match status" value="1"/>
</dbReference>
<dbReference type="EMBL" id="JAFDVD010000009">
    <property type="protein sequence ID" value="MBM6400572.1"/>
    <property type="molecule type" value="Genomic_DNA"/>
</dbReference>
<dbReference type="PANTHER" id="PTHR33823:SF4">
    <property type="entry name" value="GENERAL STRESS PROTEIN 16O"/>
    <property type="match status" value="1"/>
</dbReference>
<organism evidence="7 8">
    <name type="scientific">Phycicoccus sonneratiae</name>
    <dbReference type="NCBI Taxonomy" id="2807628"/>
    <lineage>
        <taxon>Bacteria</taxon>
        <taxon>Bacillati</taxon>
        <taxon>Actinomycetota</taxon>
        <taxon>Actinomycetes</taxon>
        <taxon>Micrococcales</taxon>
        <taxon>Intrasporangiaceae</taxon>
        <taxon>Phycicoccus</taxon>
    </lineage>
</organism>
<evidence type="ECO:0000256" key="5">
    <source>
        <dbReference type="SAM" id="MobiDB-lite"/>
    </source>
</evidence>
<evidence type="ECO:0000259" key="6">
    <source>
        <dbReference type="Pfam" id="PF01258"/>
    </source>
</evidence>
<evidence type="ECO:0000256" key="2">
    <source>
        <dbReference type="ARBA" id="ARBA00022771"/>
    </source>
</evidence>
<dbReference type="PROSITE" id="PS51128">
    <property type="entry name" value="ZF_DKSA_2"/>
    <property type="match status" value="1"/>
</dbReference>
<gene>
    <name evidence="7" type="ORF">JQN70_09270</name>
</gene>
<evidence type="ECO:0000256" key="1">
    <source>
        <dbReference type="ARBA" id="ARBA00022723"/>
    </source>
</evidence>
<evidence type="ECO:0000313" key="8">
    <source>
        <dbReference type="Proteomes" id="UP001430172"/>
    </source>
</evidence>
<evidence type="ECO:0000313" key="7">
    <source>
        <dbReference type="EMBL" id="MBM6400572.1"/>
    </source>
</evidence>
<comment type="caution">
    <text evidence="7">The sequence shown here is derived from an EMBL/GenBank/DDBJ whole genome shotgun (WGS) entry which is preliminary data.</text>
</comment>
<accession>A0ABS2CL12</accession>
<dbReference type="Pfam" id="PF01258">
    <property type="entry name" value="zf-dskA_traR"/>
    <property type="match status" value="1"/>
</dbReference>
<evidence type="ECO:0000256" key="4">
    <source>
        <dbReference type="PROSITE-ProRule" id="PRU00510"/>
    </source>
</evidence>
<dbReference type="PANTHER" id="PTHR33823">
    <property type="entry name" value="RNA POLYMERASE-BINDING TRANSCRIPTION FACTOR DKSA-RELATED"/>
    <property type="match status" value="1"/>
</dbReference>
<feature type="zinc finger region" description="dksA C4-type" evidence="4">
    <location>
        <begin position="64"/>
        <end position="88"/>
    </location>
</feature>
<protein>
    <submittedName>
        <fullName evidence="7">TraR/DksA C4-type zinc finger protein</fullName>
    </submittedName>
</protein>
<reference evidence="7" key="1">
    <citation type="submission" date="2021-02" db="EMBL/GenBank/DDBJ databases">
        <title>Phycicoccus sp. MQZ13P-5T, whole genome shotgun sequence.</title>
        <authorList>
            <person name="Tuo L."/>
        </authorList>
    </citation>
    <scope>NUCLEOTIDE SEQUENCE</scope>
    <source>
        <strain evidence="7">MQZ13P-5</strain>
    </source>
</reference>